<proteinExistence type="predicted"/>
<evidence type="ECO:0000313" key="2">
    <source>
        <dbReference type="EMBL" id="MFB9231512.1"/>
    </source>
</evidence>
<comment type="caution">
    <text evidence="2">The sequence shown here is derived from an EMBL/GenBank/DDBJ whole genome shotgun (WGS) entry which is preliminary data.</text>
</comment>
<dbReference type="Proteomes" id="UP001589683">
    <property type="component" value="Unassembled WGS sequence"/>
</dbReference>
<feature type="signal peptide" evidence="1">
    <location>
        <begin position="1"/>
        <end position="26"/>
    </location>
</feature>
<evidence type="ECO:0000256" key="1">
    <source>
        <dbReference type="SAM" id="SignalP"/>
    </source>
</evidence>
<dbReference type="EMBL" id="JBHMEA010000023">
    <property type="protein sequence ID" value="MFB9231512.1"/>
    <property type="molecule type" value="Genomic_DNA"/>
</dbReference>
<accession>A0ABV5JDH6</accession>
<keyword evidence="3" id="KW-1185">Reference proteome</keyword>
<dbReference type="RefSeq" id="WP_213891340.1">
    <property type="nucleotide sequence ID" value="NZ_JAGFNU010000024.1"/>
</dbReference>
<gene>
    <name evidence="2" type="ORF">ACFFUT_06905</name>
</gene>
<protein>
    <submittedName>
        <fullName evidence="2">YHS domain-containing (Seleno)protein</fullName>
    </submittedName>
</protein>
<evidence type="ECO:0000313" key="3">
    <source>
        <dbReference type="Proteomes" id="UP001589683"/>
    </source>
</evidence>
<dbReference type="NCBIfam" id="NF041384">
    <property type="entry name" value="YHS_seleno_dom"/>
    <property type="match status" value="1"/>
</dbReference>
<sequence>MTNRRAFLGLLVALPVVGTIVRPALASSPEVFATDGVAINGYDPVAYFSQSAPVLGDETHALIWRGATWYFSSANNMVRFEANPELFAPQYGGYCAFAVSKGATASTVPEAWTIHEEKLYLNYSLPVREIWRGDIPGNIGKADANWPGVLDT</sequence>
<name>A0ABV5JDH6_9RHOB</name>
<keyword evidence="1" id="KW-0732">Signal</keyword>
<feature type="chain" id="PRO_5045768993" evidence="1">
    <location>
        <begin position="27"/>
        <end position="152"/>
    </location>
</feature>
<reference evidence="2 3" key="1">
    <citation type="submission" date="2024-09" db="EMBL/GenBank/DDBJ databases">
        <authorList>
            <person name="Sun Q."/>
            <person name="Mori K."/>
        </authorList>
    </citation>
    <scope>NUCLEOTIDE SEQUENCE [LARGE SCALE GENOMIC DNA]</scope>
    <source>
        <strain evidence="2 3">CECT 8726</strain>
    </source>
</reference>
<organism evidence="2 3">
    <name type="scientific">Pseudohalocynthiibacter aestuariivivens</name>
    <dbReference type="NCBI Taxonomy" id="1591409"/>
    <lineage>
        <taxon>Bacteria</taxon>
        <taxon>Pseudomonadati</taxon>
        <taxon>Pseudomonadota</taxon>
        <taxon>Alphaproteobacteria</taxon>
        <taxon>Rhodobacterales</taxon>
        <taxon>Paracoccaceae</taxon>
        <taxon>Pseudohalocynthiibacter</taxon>
    </lineage>
</organism>